<evidence type="ECO:0000256" key="5">
    <source>
        <dbReference type="SAM" id="MobiDB-lite"/>
    </source>
</evidence>
<dbReference type="AlphaFoldDB" id="A0AAD3TYD3"/>
<dbReference type="InterPro" id="IPR004130">
    <property type="entry name" value="Gpn"/>
</dbReference>
<dbReference type="PANTHER" id="PTHR21231">
    <property type="entry name" value="XPA-BINDING PROTEIN 1-RELATED"/>
    <property type="match status" value="1"/>
</dbReference>
<feature type="compositionally biased region" description="Basic and acidic residues" evidence="5">
    <location>
        <begin position="315"/>
        <end position="325"/>
    </location>
</feature>
<sequence length="940" mass="100887">MGAGSIPVPAPIPQSSDVLGEESTPRARTAAAESAPNHVVATPPPPPAAGLPTIMDESPTPLRQMHVSVLAGQPPPDTPVGSLRANVARRSLPAKSGQVRGGSGAPLAAGLVSTPSGSPATNLFGALATPSPTPGLSPATPASPTPAPHAAHMISPAMMSCWPTITHATTTAQVDTSVSEGSRNQSSSDVQSWDTGETHVTLSNINALGARIPQRQLTDVSTVVSATSSVSLYSEMDENWVTPAVSHRETDDTDSEGGLSEATLPELLPVSSTSALSHYEDARQGSLDWTVHEETEEDFTPPNERRSATPGTSHHVVDSGDDRAKSAVTPPATSAAFTTLSSLQDRRTPTRQDKFALDGEDQNRESTSPEADSIESLMITPRAKLRSPHTPGTNATEPFEYDQDRRSPATSLSSGSDEGSMRHSMDENFRGLFFRTPQVAAGPSTARRPSTAPTTVPRMINPPARSDSRRPGTAPRATVLPFGEQPRRTALPFGEQPVAESPPMVTAETTPVEEKLFSFVAGAGETVAARPPQPYTSTHDEPKPLTSVLSWTPRPLTSIHNKHSASDPSGGALGSPIRFQQVSPHRGGHIAKRTLSSEMDTQSIPPTSLDLSLGRPINAPHAHGLGVVMTPQNPTGDPNLSGWDHVSRIGPSTPPIATLPRDDSWISASMLYCIEYLEANFDWLVEQLDALLEPQGGNGYIIIDTPGQAELWTNHDSLKRIVNRLLKLDYRLAAVHLTDAHAITDASKYISAVLLALRAMLQLEMPHINVFSKIDTIGGFGELSFNLDYYTEVQDLSYLVRQLEDVPRAKRFAKLNAAMVELIEEFSLVGFETLAVEDKASMMHLVRLIDKVTGYVFMPSGGTTEDNLHALFSSASGTIPGGYADISDVQERWGEGREAFDKAEEERWEREWAMRKQAEALTGADDKVDVKDAKDDEHMT</sequence>
<evidence type="ECO:0000256" key="1">
    <source>
        <dbReference type="ARBA" id="ARBA00005290"/>
    </source>
</evidence>
<dbReference type="GO" id="GO:0005737">
    <property type="term" value="C:cytoplasm"/>
    <property type="evidence" value="ECO:0007669"/>
    <property type="project" value="TreeGrafter"/>
</dbReference>
<dbReference type="SUPFAM" id="SSF52540">
    <property type="entry name" value="P-loop containing nucleoside triphosphate hydrolases"/>
    <property type="match status" value="1"/>
</dbReference>
<keyword evidence="7" id="KW-1185">Reference proteome</keyword>
<dbReference type="GO" id="GO:0005525">
    <property type="term" value="F:GTP binding"/>
    <property type="evidence" value="ECO:0007669"/>
    <property type="project" value="UniProtKB-KW"/>
</dbReference>
<feature type="region of interest" description="Disordered" evidence="5">
    <location>
        <begin position="244"/>
        <end position="263"/>
    </location>
</feature>
<evidence type="ECO:0000313" key="7">
    <source>
        <dbReference type="Proteomes" id="UP001222932"/>
    </source>
</evidence>
<dbReference type="GO" id="GO:0003924">
    <property type="term" value="F:GTPase activity"/>
    <property type="evidence" value="ECO:0007669"/>
    <property type="project" value="TreeGrafter"/>
</dbReference>
<dbReference type="PANTHER" id="PTHR21231:SF3">
    <property type="entry name" value="GPN-LOOP GTPASE 2"/>
    <property type="match status" value="1"/>
</dbReference>
<reference evidence="6" key="1">
    <citation type="journal article" date="2023" name="BMC Genomics">
        <title>Chromosome-level genome assemblies of Cutaneotrichosporon spp. (Trichosporonales, Basidiomycota) reveal imbalanced evolution between nucleotide sequences and chromosome synteny.</title>
        <authorList>
            <person name="Kobayashi Y."/>
            <person name="Kayamori A."/>
            <person name="Aoki K."/>
            <person name="Shiwa Y."/>
            <person name="Matsutani M."/>
            <person name="Fujita N."/>
            <person name="Sugita T."/>
            <person name="Iwasaki W."/>
            <person name="Tanaka N."/>
            <person name="Takashima M."/>
        </authorList>
    </citation>
    <scope>NUCLEOTIDE SEQUENCE</scope>
    <source>
        <strain evidence="6">HIS016</strain>
    </source>
</reference>
<feature type="region of interest" description="Disordered" evidence="5">
    <location>
        <begin position="286"/>
        <end position="423"/>
    </location>
</feature>
<evidence type="ECO:0000256" key="3">
    <source>
        <dbReference type="ARBA" id="ARBA00022801"/>
    </source>
</evidence>
<feature type="compositionally biased region" description="Polar residues" evidence="5">
    <location>
        <begin position="331"/>
        <end position="343"/>
    </location>
</feature>
<evidence type="ECO:0000256" key="2">
    <source>
        <dbReference type="ARBA" id="ARBA00022741"/>
    </source>
</evidence>
<dbReference type="Proteomes" id="UP001222932">
    <property type="component" value="Unassembled WGS sequence"/>
</dbReference>
<name>A0AAD3TYD3_9TREE</name>
<proteinExistence type="inferred from homology"/>
<keyword evidence="4" id="KW-0342">GTP-binding</keyword>
<comment type="caution">
    <text evidence="6">The sequence shown here is derived from an EMBL/GenBank/DDBJ whole genome shotgun (WGS) entry which is preliminary data.</text>
</comment>
<organism evidence="6 7">
    <name type="scientific">Cutaneotrichosporon spelunceum</name>
    <dbReference type="NCBI Taxonomy" id="1672016"/>
    <lineage>
        <taxon>Eukaryota</taxon>
        <taxon>Fungi</taxon>
        <taxon>Dikarya</taxon>
        <taxon>Basidiomycota</taxon>
        <taxon>Agaricomycotina</taxon>
        <taxon>Tremellomycetes</taxon>
        <taxon>Trichosporonales</taxon>
        <taxon>Trichosporonaceae</taxon>
        <taxon>Cutaneotrichosporon</taxon>
    </lineage>
</organism>
<feature type="region of interest" description="Disordered" evidence="5">
    <location>
        <begin position="436"/>
        <end position="480"/>
    </location>
</feature>
<gene>
    <name evidence="6" type="ORF">CspeluHIS016_0602310</name>
</gene>
<feature type="compositionally biased region" description="Pro residues" evidence="5">
    <location>
        <begin position="131"/>
        <end position="147"/>
    </location>
</feature>
<feature type="region of interest" description="Disordered" evidence="5">
    <location>
        <begin position="175"/>
        <end position="195"/>
    </location>
</feature>
<dbReference type="Pfam" id="PF03029">
    <property type="entry name" value="ATP_bind_1"/>
    <property type="match status" value="1"/>
</dbReference>
<dbReference type="EMBL" id="BTCM01000006">
    <property type="protein sequence ID" value="GMK58789.1"/>
    <property type="molecule type" value="Genomic_DNA"/>
</dbReference>
<keyword evidence="3" id="KW-0378">Hydrolase</keyword>
<feature type="region of interest" description="Disordered" evidence="5">
    <location>
        <begin position="130"/>
        <end position="149"/>
    </location>
</feature>
<comment type="similarity">
    <text evidence="1">Belongs to the GPN-loop GTPase family.</text>
</comment>
<feature type="compositionally biased region" description="Basic and acidic residues" evidence="5">
    <location>
        <begin position="344"/>
        <end position="364"/>
    </location>
</feature>
<evidence type="ECO:0000313" key="6">
    <source>
        <dbReference type="EMBL" id="GMK58789.1"/>
    </source>
</evidence>
<dbReference type="Gene3D" id="3.40.50.300">
    <property type="entry name" value="P-loop containing nucleotide triphosphate hydrolases"/>
    <property type="match status" value="1"/>
</dbReference>
<feature type="compositionally biased region" description="Polar residues" evidence="5">
    <location>
        <begin position="408"/>
        <end position="417"/>
    </location>
</feature>
<feature type="region of interest" description="Disordered" evidence="5">
    <location>
        <begin position="1"/>
        <end position="59"/>
    </location>
</feature>
<evidence type="ECO:0000256" key="4">
    <source>
        <dbReference type="ARBA" id="ARBA00023134"/>
    </source>
</evidence>
<dbReference type="InterPro" id="IPR027417">
    <property type="entry name" value="P-loop_NTPase"/>
</dbReference>
<protein>
    <recommendedName>
        <fullName evidence="8">GPN-loop GTPase 2</fullName>
    </recommendedName>
</protein>
<evidence type="ECO:0008006" key="8">
    <source>
        <dbReference type="Google" id="ProtNLM"/>
    </source>
</evidence>
<keyword evidence="2" id="KW-0547">Nucleotide-binding</keyword>
<reference evidence="6" key="2">
    <citation type="submission" date="2023-06" db="EMBL/GenBank/DDBJ databases">
        <authorList>
            <person name="Kobayashi Y."/>
            <person name="Kayamori A."/>
            <person name="Aoki K."/>
            <person name="Shiwa Y."/>
            <person name="Fujita N."/>
            <person name="Sugita T."/>
            <person name="Iwasaki W."/>
            <person name="Tanaka N."/>
            <person name="Takashima M."/>
        </authorList>
    </citation>
    <scope>NUCLEOTIDE SEQUENCE</scope>
    <source>
        <strain evidence="6">HIS016</strain>
    </source>
</reference>
<accession>A0AAD3TYD3</accession>